<sequence length="84" mass="9318">MTDERERAKQAENIARFMVDRFNVGDLDKRGGTLRAGRGDRLARWWRGGGTSGVESFGVHVGVSRASRWIITRGSLVKAVGSVW</sequence>
<keyword evidence="2" id="KW-1185">Reference proteome</keyword>
<name>A0ABP7AXS1_9PSEU</name>
<reference evidence="2" key="1">
    <citation type="journal article" date="2019" name="Int. J. Syst. Evol. Microbiol.">
        <title>The Global Catalogue of Microorganisms (GCM) 10K type strain sequencing project: providing services to taxonomists for standard genome sequencing and annotation.</title>
        <authorList>
            <consortium name="The Broad Institute Genomics Platform"/>
            <consortium name="The Broad Institute Genome Sequencing Center for Infectious Disease"/>
            <person name="Wu L."/>
            <person name="Ma J."/>
        </authorList>
    </citation>
    <scope>NUCLEOTIDE SEQUENCE [LARGE SCALE GENOMIC DNA]</scope>
    <source>
        <strain evidence="2">JCM 17494</strain>
    </source>
</reference>
<proteinExistence type="predicted"/>
<comment type="caution">
    <text evidence="1">The sequence shown here is derived from an EMBL/GenBank/DDBJ whole genome shotgun (WGS) entry which is preliminary data.</text>
</comment>
<accession>A0ABP7AXS1</accession>
<gene>
    <name evidence="1" type="ORF">GCM10022267_31210</name>
</gene>
<evidence type="ECO:0000313" key="2">
    <source>
        <dbReference type="Proteomes" id="UP001500711"/>
    </source>
</evidence>
<organism evidence="1 2">
    <name type="scientific">Lentzea roselyniae</name>
    <dbReference type="NCBI Taxonomy" id="531940"/>
    <lineage>
        <taxon>Bacteria</taxon>
        <taxon>Bacillati</taxon>
        <taxon>Actinomycetota</taxon>
        <taxon>Actinomycetes</taxon>
        <taxon>Pseudonocardiales</taxon>
        <taxon>Pseudonocardiaceae</taxon>
        <taxon>Lentzea</taxon>
    </lineage>
</organism>
<dbReference type="Proteomes" id="UP001500711">
    <property type="component" value="Unassembled WGS sequence"/>
</dbReference>
<protein>
    <submittedName>
        <fullName evidence="1">Uncharacterized protein</fullName>
    </submittedName>
</protein>
<evidence type="ECO:0000313" key="1">
    <source>
        <dbReference type="EMBL" id="GAA3642308.1"/>
    </source>
</evidence>
<dbReference type="EMBL" id="BAABBE010000007">
    <property type="protein sequence ID" value="GAA3642308.1"/>
    <property type="molecule type" value="Genomic_DNA"/>
</dbReference>